<dbReference type="HOGENOM" id="CLU_1778304_0_0_1"/>
<evidence type="ECO:0000313" key="1">
    <source>
        <dbReference type="EMBL" id="GAC98387.1"/>
    </source>
</evidence>
<reference evidence="2" key="1">
    <citation type="journal article" date="2013" name="Genome Announc.">
        <title>Draft genome sequence of the basidiomycetous yeast-like fungus Pseudozyma hubeiensis SY62, which produces an abundant amount of the biosurfactant mannosylerythritol lipids.</title>
        <authorList>
            <person name="Konishi M."/>
            <person name="Hatada Y."/>
            <person name="Horiuchi J."/>
        </authorList>
    </citation>
    <scope>NUCLEOTIDE SEQUENCE [LARGE SCALE GENOMIC DNA]</scope>
    <source>
        <strain evidence="2">SY62</strain>
    </source>
</reference>
<keyword evidence="2" id="KW-1185">Reference proteome</keyword>
<dbReference type="GeneID" id="24111253"/>
<organism evidence="1 2">
    <name type="scientific">Pseudozyma hubeiensis (strain SY62)</name>
    <name type="common">Yeast</name>
    <dbReference type="NCBI Taxonomy" id="1305764"/>
    <lineage>
        <taxon>Eukaryota</taxon>
        <taxon>Fungi</taxon>
        <taxon>Dikarya</taxon>
        <taxon>Basidiomycota</taxon>
        <taxon>Ustilaginomycotina</taxon>
        <taxon>Ustilaginomycetes</taxon>
        <taxon>Ustilaginales</taxon>
        <taxon>Ustilaginaceae</taxon>
        <taxon>Pseudozyma</taxon>
    </lineage>
</organism>
<proteinExistence type="predicted"/>
<sequence>MMTAVDATDLIKAGSDLRKVESDQSAVRANESCERDAISVPRGSSFVVCRRGGLKGCILPVREVGADGRNRAMTLAGSAVVTQEREILKNSNNDIAVAAGGYRVGKQARLSLPHLPRLEQHTGKKRSCVGCVGSPMHRHHCNFSEI</sequence>
<evidence type="ECO:0000313" key="2">
    <source>
        <dbReference type="Proteomes" id="UP000014071"/>
    </source>
</evidence>
<accession>R9PAZ1</accession>
<dbReference type="EMBL" id="DF238820">
    <property type="protein sequence ID" value="GAC98387.1"/>
    <property type="molecule type" value="Genomic_DNA"/>
</dbReference>
<dbReference type="AlphaFoldDB" id="R9PAZ1"/>
<dbReference type="Proteomes" id="UP000014071">
    <property type="component" value="Unassembled WGS sequence"/>
</dbReference>
<gene>
    <name evidence="1" type="ORF">PHSY_005981</name>
</gene>
<protein>
    <submittedName>
        <fullName evidence="1">Spindle pole body component alp14</fullName>
    </submittedName>
</protein>
<name>R9PAZ1_PSEHS</name>
<dbReference type="RefSeq" id="XP_012191974.1">
    <property type="nucleotide sequence ID" value="XM_012336584.1"/>
</dbReference>